<dbReference type="GO" id="GO:0006313">
    <property type="term" value="P:DNA transposition"/>
    <property type="evidence" value="ECO:0007669"/>
    <property type="project" value="InterPro"/>
</dbReference>
<evidence type="ECO:0000259" key="2">
    <source>
        <dbReference type="Pfam" id="PF13358"/>
    </source>
</evidence>
<comment type="caution">
    <text evidence="3">The sequence shown here is derived from an EMBL/GenBank/DDBJ whole genome shotgun (WGS) entry which is preliminary data.</text>
</comment>
<dbReference type="InterPro" id="IPR036397">
    <property type="entry name" value="RNaseH_sf"/>
</dbReference>
<evidence type="ECO:0000313" key="4">
    <source>
        <dbReference type="Proteomes" id="UP000603453"/>
    </source>
</evidence>
<organism evidence="3 4">
    <name type="scientific">Mucor saturninus</name>
    <dbReference type="NCBI Taxonomy" id="64648"/>
    <lineage>
        <taxon>Eukaryota</taxon>
        <taxon>Fungi</taxon>
        <taxon>Fungi incertae sedis</taxon>
        <taxon>Mucoromycota</taxon>
        <taxon>Mucoromycotina</taxon>
        <taxon>Mucoromycetes</taxon>
        <taxon>Mucorales</taxon>
        <taxon>Mucorineae</taxon>
        <taxon>Mucoraceae</taxon>
        <taxon>Mucor</taxon>
    </lineage>
</organism>
<evidence type="ECO:0008006" key="5">
    <source>
        <dbReference type="Google" id="ProtNLM"/>
    </source>
</evidence>
<name>A0A8H7QSN2_9FUNG</name>
<protein>
    <recommendedName>
        <fullName evidence="5">Transposase</fullName>
    </recommendedName>
</protein>
<dbReference type="EMBL" id="JAEPRD010000117">
    <property type="protein sequence ID" value="KAG2198074.1"/>
    <property type="molecule type" value="Genomic_DNA"/>
</dbReference>
<dbReference type="OrthoDB" id="4843387at2759"/>
<keyword evidence="4" id="KW-1185">Reference proteome</keyword>
<dbReference type="InterPro" id="IPR009057">
    <property type="entry name" value="Homeodomain-like_sf"/>
</dbReference>
<evidence type="ECO:0000259" key="1">
    <source>
        <dbReference type="Pfam" id="PF01498"/>
    </source>
</evidence>
<accession>A0A8H7QSN2</accession>
<proteinExistence type="predicted"/>
<gene>
    <name evidence="3" type="ORF">INT47_011909</name>
</gene>
<dbReference type="GO" id="GO:0003677">
    <property type="term" value="F:DNA binding"/>
    <property type="evidence" value="ECO:0007669"/>
    <property type="project" value="InterPro"/>
</dbReference>
<feature type="domain" description="Tc1-like transposase DDE" evidence="2">
    <location>
        <begin position="209"/>
        <end position="297"/>
    </location>
</feature>
<dbReference type="InterPro" id="IPR052338">
    <property type="entry name" value="Transposase_5"/>
</dbReference>
<dbReference type="InterPro" id="IPR036388">
    <property type="entry name" value="WH-like_DNA-bd_sf"/>
</dbReference>
<dbReference type="Pfam" id="PF01498">
    <property type="entry name" value="HTH_Tnp_Tc3_2"/>
    <property type="match status" value="1"/>
</dbReference>
<dbReference type="Gene3D" id="1.10.10.10">
    <property type="entry name" value="Winged helix-like DNA-binding domain superfamily/Winged helix DNA-binding domain"/>
    <property type="match status" value="1"/>
</dbReference>
<feature type="domain" description="Transposase Tc1-like" evidence="1">
    <location>
        <begin position="84"/>
        <end position="147"/>
    </location>
</feature>
<dbReference type="PANTHER" id="PTHR23022">
    <property type="entry name" value="TRANSPOSABLE ELEMENT-RELATED"/>
    <property type="match status" value="1"/>
</dbReference>
<dbReference type="PANTHER" id="PTHR23022:SF135">
    <property type="entry name" value="SI:DKEY-77F5.3"/>
    <property type="match status" value="1"/>
</dbReference>
<dbReference type="Pfam" id="PF13358">
    <property type="entry name" value="DDE_3"/>
    <property type="match status" value="1"/>
</dbReference>
<sequence>MTISKPSNTTHTTNLKREEKNYWDVYWLHKVNFSMSHISEEVGIPKATVQGIIKRIKESESPLPERPKGAPKKMNDRDLKRLETITRSEPFASYDKINIEIKLHHIDICRATLIHYLRQIGFGSYFAAHKPWLTEVHKKKRLRWVKERIYWTTEQWRGAVWSDESRFTVEGNDGGVRVLLKVGERYKKDHIVETTKWVFVDGNVDQTAYVNILASKFHPWFTELCEKEDRVFIFQEDGASCHIGTYTTWWKNTHSIRRFDYWPAQSPDLNPIEHIWHSLEALISDKRARINNVDDLKACLEVASIKLLD</sequence>
<dbReference type="SUPFAM" id="SSF46689">
    <property type="entry name" value="Homeodomain-like"/>
    <property type="match status" value="1"/>
</dbReference>
<evidence type="ECO:0000313" key="3">
    <source>
        <dbReference type="EMBL" id="KAG2198074.1"/>
    </source>
</evidence>
<reference evidence="3" key="1">
    <citation type="submission" date="2020-12" db="EMBL/GenBank/DDBJ databases">
        <title>Metabolic potential, ecology and presence of endohyphal bacteria is reflected in genomic diversity of Mucoromycotina.</title>
        <authorList>
            <person name="Muszewska A."/>
            <person name="Okrasinska A."/>
            <person name="Steczkiewicz K."/>
            <person name="Drgas O."/>
            <person name="Orlowska M."/>
            <person name="Perlinska-Lenart U."/>
            <person name="Aleksandrzak-Piekarczyk T."/>
            <person name="Szatraj K."/>
            <person name="Zielenkiewicz U."/>
            <person name="Pilsyk S."/>
            <person name="Malc E."/>
            <person name="Mieczkowski P."/>
            <person name="Kruszewska J.S."/>
            <person name="Biernat P."/>
            <person name="Pawlowska J."/>
        </authorList>
    </citation>
    <scope>NUCLEOTIDE SEQUENCE</scope>
    <source>
        <strain evidence="3">WA0000017839</strain>
    </source>
</reference>
<dbReference type="InterPro" id="IPR002492">
    <property type="entry name" value="Transposase_Tc1-like"/>
</dbReference>
<dbReference type="Gene3D" id="3.30.420.10">
    <property type="entry name" value="Ribonuclease H-like superfamily/Ribonuclease H"/>
    <property type="match status" value="1"/>
</dbReference>
<dbReference type="AlphaFoldDB" id="A0A8H7QSN2"/>
<dbReference type="Proteomes" id="UP000603453">
    <property type="component" value="Unassembled WGS sequence"/>
</dbReference>
<dbReference type="InterPro" id="IPR038717">
    <property type="entry name" value="Tc1-like_DDE_dom"/>
</dbReference>
<dbReference type="GO" id="GO:0015074">
    <property type="term" value="P:DNA integration"/>
    <property type="evidence" value="ECO:0007669"/>
    <property type="project" value="InterPro"/>
</dbReference>